<proteinExistence type="predicted"/>
<keyword evidence="10" id="KW-0413">Isomerase</keyword>
<dbReference type="SUPFAM" id="SSF52980">
    <property type="entry name" value="Restriction endonuclease-like"/>
    <property type="match status" value="1"/>
</dbReference>
<dbReference type="GO" id="GO:0005829">
    <property type="term" value="C:cytosol"/>
    <property type="evidence" value="ECO:0007669"/>
    <property type="project" value="TreeGrafter"/>
</dbReference>
<dbReference type="PANTHER" id="PTHR11070:SF67">
    <property type="entry name" value="DNA 3'-5' HELICASE"/>
    <property type="match status" value="1"/>
</dbReference>
<dbReference type="GO" id="GO:0000725">
    <property type="term" value="P:recombinational repair"/>
    <property type="evidence" value="ECO:0007669"/>
    <property type="project" value="TreeGrafter"/>
</dbReference>
<keyword evidence="2 14" id="KW-0547">Nucleotide-binding</keyword>
<keyword evidence="4 14" id="KW-0378">Hydrolase</keyword>
<evidence type="ECO:0000256" key="3">
    <source>
        <dbReference type="ARBA" id="ARBA00022763"/>
    </source>
</evidence>
<keyword evidence="3" id="KW-0227">DNA damage</keyword>
<dbReference type="GO" id="GO:0043138">
    <property type="term" value="F:3'-5' DNA helicase activity"/>
    <property type="evidence" value="ECO:0007669"/>
    <property type="project" value="UniProtKB-EC"/>
</dbReference>
<evidence type="ECO:0000256" key="6">
    <source>
        <dbReference type="ARBA" id="ARBA00022839"/>
    </source>
</evidence>
<dbReference type="PANTHER" id="PTHR11070">
    <property type="entry name" value="UVRD / RECB / PCRA DNA HELICASE FAMILY MEMBER"/>
    <property type="match status" value="1"/>
</dbReference>
<dbReference type="GO" id="GO:0004527">
    <property type="term" value="F:exonuclease activity"/>
    <property type="evidence" value="ECO:0007669"/>
    <property type="project" value="UniProtKB-KW"/>
</dbReference>
<sequence>MKQKEIHNAIIRASAGSGKTYELVKRYLRLLALDEAPEGIAAMTFTRKAAREFFERILQKLAELAESPEKARGYVDELAENGRALELLRRVIGSMDRLRLGTIDSFFASVARCFPFELGLSGAASIMAEDETARARDEVMNGLLVELTRDGDEAALREMLEAWKRATAGDELNLPSKHLAGWFRALHPLFLESRDEAVWGGAERIWPGKDAPVWMADRDVVEVIERLREVLDVTAFVKKAEERWGVFFEAAAKRRAGEPVKPSSPFEYMLKAERGEFELLREGRAEWKMDSRKGVPLDRVTGTALADLLDVLVGREMNCRAERTQGRRALVARFDAQYAKRVRGRGRLAFDDLTWLLSGQVKAAGLAKDEDEVERLEMMRREWEYRLDSRFQHWLFDEFQDTSRRQWEVVANLVDEAATDPEGRRSFFAVGDLKQSLYLFRQAEPELFLDVESRYANARMEKRAPLSTSYRSSPVVLGMVNEVFGKGELLRELYPEAMRWWRYEKHEASGKTKGLSGYAALLSVPEDAELEGDAARDEMTAAIIREVEPLERGLSCVVLTRTNKEAERVSEELRRILQVEVVCESQVFAAVDNPVTLALLSVFQLAVHPADSYAREHLRMSPLGAWFDEQGELAMAVGTLGGMVRRGVSRDGFLAVAQEWAERLKGDGEWDAFSSMRLGQFFDLAAEFDEGGRRDVDEFVEAARGFAISAVDQGQALQVMTFHKAKGLEFDVVIMPQLQSTALDQPMRQNDTERLLVERDERGELVWLLDEPPGILRDRDKRLRAAYEKDKARLAYQGLCRLYVGMTRAKRGLYLILPGKGKGNARSEADLLKQALGNAEPVKMGFETCEADCWYEAGTRAWFEEVEKAGERVEVAVVEEGPKLGALLNAANRPAARKTPSGEESFRMLGEDLLSPQRESARRMGTLVHDLFSTVDWLDGLEPKDIEDRWAALGWQDRPGYEEARGRVLTVLSEPEVRVWFGNANGLREVWRERSFDLFSAEGWVSGVFDRVVLERDGAGRVTSAWVLDFKTDMVVDEASARAKAEGYKPQLKLYALAVSRLTGLPVEKVRTGLVFVALARLYWV</sequence>
<keyword evidence="1" id="KW-0540">Nuclease</keyword>
<reference evidence="16 17" key="1">
    <citation type="submission" date="2019-05" db="EMBL/GenBank/DDBJ databases">
        <title>Verrucobacter flavum gen. nov., sp. nov. a new member of the family Verrucomicrobiaceae.</title>
        <authorList>
            <person name="Szuroczki S."/>
            <person name="Abbaszade G."/>
            <person name="Szabo A."/>
            <person name="Felfoldi T."/>
            <person name="Schumann P."/>
            <person name="Boka K."/>
            <person name="Keki Z."/>
            <person name="Toumi M."/>
            <person name="Toth E."/>
        </authorList>
    </citation>
    <scope>NUCLEOTIDE SEQUENCE [LARGE SCALE GENOMIC DNA]</scope>
    <source>
        <strain evidence="16 17">MG-N-17</strain>
    </source>
</reference>
<dbReference type="GO" id="GO:0005524">
    <property type="term" value="F:ATP binding"/>
    <property type="evidence" value="ECO:0007669"/>
    <property type="project" value="UniProtKB-UniRule"/>
</dbReference>
<feature type="binding site" evidence="14">
    <location>
        <begin position="13"/>
        <end position="20"/>
    </location>
    <ligand>
        <name>ATP</name>
        <dbReference type="ChEBI" id="CHEBI:30616"/>
    </ligand>
</feature>
<keyword evidence="17" id="KW-1185">Reference proteome</keyword>
<dbReference type="Pfam" id="PF13361">
    <property type="entry name" value="UvrD_C"/>
    <property type="match status" value="1"/>
</dbReference>
<evidence type="ECO:0000313" key="17">
    <source>
        <dbReference type="Proteomes" id="UP000306196"/>
    </source>
</evidence>
<evidence type="ECO:0000256" key="9">
    <source>
        <dbReference type="ARBA" id="ARBA00023204"/>
    </source>
</evidence>
<feature type="domain" description="UvrD-like helicase ATP-binding" evidence="15">
    <location>
        <begin position="1"/>
        <end position="473"/>
    </location>
</feature>
<dbReference type="Pfam" id="PF00580">
    <property type="entry name" value="UvrD-helicase"/>
    <property type="match status" value="1"/>
</dbReference>
<dbReference type="PROSITE" id="PS51198">
    <property type="entry name" value="UVRD_HELICASE_ATP_BIND"/>
    <property type="match status" value="1"/>
</dbReference>
<evidence type="ECO:0000256" key="14">
    <source>
        <dbReference type="PROSITE-ProRule" id="PRU00560"/>
    </source>
</evidence>
<dbReference type="SUPFAM" id="SSF52540">
    <property type="entry name" value="P-loop containing nucleoside triphosphate hydrolases"/>
    <property type="match status" value="1"/>
</dbReference>
<dbReference type="InterPro" id="IPR014017">
    <property type="entry name" value="DNA_helicase_UvrD-like_C"/>
</dbReference>
<evidence type="ECO:0000256" key="4">
    <source>
        <dbReference type="ARBA" id="ARBA00022801"/>
    </source>
</evidence>
<protein>
    <recommendedName>
        <fullName evidence="12">DNA 3'-5' helicase</fullName>
        <ecNumber evidence="12">5.6.2.4</ecNumber>
    </recommendedName>
</protein>
<keyword evidence="8" id="KW-0238">DNA-binding</keyword>
<dbReference type="InterPro" id="IPR000212">
    <property type="entry name" value="DNA_helicase_UvrD/REP"/>
</dbReference>
<keyword evidence="5 14" id="KW-0347">Helicase</keyword>
<evidence type="ECO:0000256" key="13">
    <source>
        <dbReference type="ARBA" id="ARBA00048988"/>
    </source>
</evidence>
<evidence type="ECO:0000256" key="12">
    <source>
        <dbReference type="ARBA" id="ARBA00034808"/>
    </source>
</evidence>
<dbReference type="GO" id="GO:0003677">
    <property type="term" value="F:DNA binding"/>
    <property type="evidence" value="ECO:0007669"/>
    <property type="project" value="UniProtKB-KW"/>
</dbReference>
<comment type="catalytic activity">
    <reaction evidence="13">
        <text>ATP + H2O = ADP + phosphate + H(+)</text>
        <dbReference type="Rhea" id="RHEA:13065"/>
        <dbReference type="ChEBI" id="CHEBI:15377"/>
        <dbReference type="ChEBI" id="CHEBI:15378"/>
        <dbReference type="ChEBI" id="CHEBI:30616"/>
        <dbReference type="ChEBI" id="CHEBI:43474"/>
        <dbReference type="ChEBI" id="CHEBI:456216"/>
        <dbReference type="EC" id="5.6.2.4"/>
    </reaction>
</comment>
<dbReference type="Gene3D" id="3.90.320.10">
    <property type="match status" value="1"/>
</dbReference>
<comment type="caution">
    <text evidence="16">The sequence shown here is derived from an EMBL/GenBank/DDBJ whole genome shotgun (WGS) entry which is preliminary data.</text>
</comment>
<dbReference type="InterPro" id="IPR038726">
    <property type="entry name" value="PDDEXK_AddAB-type"/>
</dbReference>
<dbReference type="EC" id="5.6.2.4" evidence="12"/>
<evidence type="ECO:0000313" key="16">
    <source>
        <dbReference type="EMBL" id="TLD72222.1"/>
    </source>
</evidence>
<dbReference type="InterPro" id="IPR014016">
    <property type="entry name" value="UvrD-like_ATP-bd"/>
</dbReference>
<dbReference type="InterPro" id="IPR011335">
    <property type="entry name" value="Restrct_endonuc-II-like"/>
</dbReference>
<evidence type="ECO:0000256" key="5">
    <source>
        <dbReference type="ARBA" id="ARBA00022806"/>
    </source>
</evidence>
<dbReference type="OrthoDB" id="9810135at2"/>
<dbReference type="Gene3D" id="3.40.50.300">
    <property type="entry name" value="P-loop containing nucleotide triphosphate hydrolases"/>
    <property type="match status" value="3"/>
</dbReference>
<dbReference type="InterPro" id="IPR011604">
    <property type="entry name" value="PDDEXK-like_dom_sf"/>
</dbReference>
<evidence type="ECO:0000256" key="10">
    <source>
        <dbReference type="ARBA" id="ARBA00023235"/>
    </source>
</evidence>
<dbReference type="Pfam" id="PF12705">
    <property type="entry name" value="PDDEXK_1"/>
    <property type="match status" value="1"/>
</dbReference>
<name>A0A5R8KIW1_9BACT</name>
<evidence type="ECO:0000256" key="7">
    <source>
        <dbReference type="ARBA" id="ARBA00022840"/>
    </source>
</evidence>
<gene>
    <name evidence="16" type="ORF">FEM03_02375</name>
</gene>
<evidence type="ECO:0000256" key="1">
    <source>
        <dbReference type="ARBA" id="ARBA00022722"/>
    </source>
</evidence>
<keyword evidence="7 14" id="KW-0067">ATP-binding</keyword>
<dbReference type="RefSeq" id="WP_138084577.1">
    <property type="nucleotide sequence ID" value="NZ_VAUV01000002.1"/>
</dbReference>
<dbReference type="AlphaFoldDB" id="A0A5R8KIW1"/>
<keyword evidence="9" id="KW-0234">DNA repair</keyword>
<organism evidence="16 17">
    <name type="scientific">Phragmitibacter flavus</name>
    <dbReference type="NCBI Taxonomy" id="2576071"/>
    <lineage>
        <taxon>Bacteria</taxon>
        <taxon>Pseudomonadati</taxon>
        <taxon>Verrucomicrobiota</taxon>
        <taxon>Verrucomicrobiia</taxon>
        <taxon>Verrucomicrobiales</taxon>
        <taxon>Verrucomicrobiaceae</taxon>
        <taxon>Phragmitibacter</taxon>
    </lineage>
</organism>
<evidence type="ECO:0000256" key="11">
    <source>
        <dbReference type="ARBA" id="ARBA00034617"/>
    </source>
</evidence>
<comment type="catalytic activity">
    <reaction evidence="11">
        <text>Couples ATP hydrolysis with the unwinding of duplex DNA by translocating in the 3'-5' direction.</text>
        <dbReference type="EC" id="5.6.2.4"/>
    </reaction>
</comment>
<evidence type="ECO:0000256" key="2">
    <source>
        <dbReference type="ARBA" id="ARBA00022741"/>
    </source>
</evidence>
<dbReference type="EMBL" id="VAUV01000002">
    <property type="protein sequence ID" value="TLD72222.1"/>
    <property type="molecule type" value="Genomic_DNA"/>
</dbReference>
<accession>A0A5R8KIW1</accession>
<dbReference type="InterPro" id="IPR027417">
    <property type="entry name" value="P-loop_NTPase"/>
</dbReference>
<evidence type="ECO:0000259" key="15">
    <source>
        <dbReference type="PROSITE" id="PS51198"/>
    </source>
</evidence>
<keyword evidence="6" id="KW-0269">Exonuclease</keyword>
<dbReference type="Proteomes" id="UP000306196">
    <property type="component" value="Unassembled WGS sequence"/>
</dbReference>
<evidence type="ECO:0000256" key="8">
    <source>
        <dbReference type="ARBA" id="ARBA00023125"/>
    </source>
</evidence>